<evidence type="ECO:0000259" key="7">
    <source>
        <dbReference type="PROSITE" id="PS50811"/>
    </source>
</evidence>
<dbReference type="GO" id="GO:0005634">
    <property type="term" value="C:nucleus"/>
    <property type="evidence" value="ECO:0007669"/>
    <property type="project" value="UniProtKB-SubCell"/>
</dbReference>
<dbReference type="PANTHER" id="PTHR32096">
    <property type="entry name" value="WRKY TRANSCRIPTION FACTOR 30-RELATED-RELATED"/>
    <property type="match status" value="1"/>
</dbReference>
<proteinExistence type="predicted"/>
<evidence type="ECO:0000256" key="4">
    <source>
        <dbReference type="ARBA" id="ARBA00023163"/>
    </source>
</evidence>
<dbReference type="SMART" id="SM00774">
    <property type="entry name" value="WRKY"/>
    <property type="match status" value="1"/>
</dbReference>
<comment type="caution">
    <text evidence="8">The sequence shown here is derived from an EMBL/GenBank/DDBJ whole genome shotgun (WGS) entry which is preliminary data.</text>
</comment>
<feature type="compositionally biased region" description="Polar residues" evidence="6">
    <location>
        <begin position="116"/>
        <end position="145"/>
    </location>
</feature>
<dbReference type="SUPFAM" id="SSF118290">
    <property type="entry name" value="WRKY DNA-binding domain"/>
    <property type="match status" value="1"/>
</dbReference>
<evidence type="ECO:0000313" key="9">
    <source>
        <dbReference type="Proteomes" id="UP000288805"/>
    </source>
</evidence>
<sequence length="328" mass="35284">MAGNQSFEAPEAEKAEPNPESDSGSDSDSAESGSEDGEGLSDSEGVGAAELGEPRESETLAVASSITESGSQLLSGSALNSTSQSLASVEFKEQAGVCHQEVRTTVTAQTTHVQTKKQLQSSGCPTSSVELSPTSVTQSIQSAPSPTILEQRPSPFPKVNSECMPEGNQKNSSDLKTISTVPSVKTPSADGYNWRKYGQKQVKSPKGSRSYYKCTYSDCYAKKIECCDDSGQVIEIIYKSRHNHDPPRKINCMKEGKLSPVGPVTGNSTTADPVRMLNDSDPSTSSKEPVQETPLIPERKRPNSDASDENPEIKVKEEHIDEPEPKRR</sequence>
<name>A0A438IHJ2_VITVI</name>
<dbReference type="PANTHER" id="PTHR32096:SF146">
    <property type="entry name" value="WRKY TRANSCRIPTION FACTOR 19-RELATED"/>
    <property type="match status" value="1"/>
</dbReference>
<gene>
    <name evidence="8" type="primary">WRKY32_1</name>
    <name evidence="8" type="ORF">CK203_037793</name>
</gene>
<keyword evidence="5" id="KW-0539">Nucleus</keyword>
<keyword evidence="3" id="KW-0238">DNA-binding</keyword>
<dbReference type="GO" id="GO:0043565">
    <property type="term" value="F:sequence-specific DNA binding"/>
    <property type="evidence" value="ECO:0007669"/>
    <property type="project" value="InterPro"/>
</dbReference>
<evidence type="ECO:0000256" key="3">
    <source>
        <dbReference type="ARBA" id="ARBA00023125"/>
    </source>
</evidence>
<organism evidence="8 9">
    <name type="scientific">Vitis vinifera</name>
    <name type="common">Grape</name>
    <dbReference type="NCBI Taxonomy" id="29760"/>
    <lineage>
        <taxon>Eukaryota</taxon>
        <taxon>Viridiplantae</taxon>
        <taxon>Streptophyta</taxon>
        <taxon>Embryophyta</taxon>
        <taxon>Tracheophyta</taxon>
        <taxon>Spermatophyta</taxon>
        <taxon>Magnoliopsida</taxon>
        <taxon>eudicotyledons</taxon>
        <taxon>Gunneridae</taxon>
        <taxon>Pentapetalae</taxon>
        <taxon>rosids</taxon>
        <taxon>Vitales</taxon>
        <taxon>Vitaceae</taxon>
        <taxon>Viteae</taxon>
        <taxon>Vitis</taxon>
    </lineage>
</organism>
<feature type="compositionally biased region" description="Basic and acidic residues" evidence="6">
    <location>
        <begin position="243"/>
        <end position="257"/>
    </location>
</feature>
<protein>
    <submittedName>
        <fullName evidence="8">Putative WRKY transcription factor 32</fullName>
    </submittedName>
</protein>
<dbReference type="Gene3D" id="2.20.25.80">
    <property type="entry name" value="WRKY domain"/>
    <property type="match status" value="1"/>
</dbReference>
<feature type="compositionally biased region" description="Basic and acidic residues" evidence="6">
    <location>
        <begin position="311"/>
        <end position="328"/>
    </location>
</feature>
<feature type="region of interest" description="Disordered" evidence="6">
    <location>
        <begin position="239"/>
        <end position="328"/>
    </location>
</feature>
<feature type="compositionally biased region" description="Polar residues" evidence="6">
    <location>
        <begin position="62"/>
        <end position="86"/>
    </location>
</feature>
<feature type="compositionally biased region" description="Polar residues" evidence="6">
    <location>
        <begin position="168"/>
        <end position="186"/>
    </location>
</feature>
<evidence type="ECO:0000256" key="2">
    <source>
        <dbReference type="ARBA" id="ARBA00023015"/>
    </source>
</evidence>
<dbReference type="Pfam" id="PF03106">
    <property type="entry name" value="WRKY"/>
    <property type="match status" value="1"/>
</dbReference>
<feature type="domain" description="WRKY" evidence="7">
    <location>
        <begin position="183"/>
        <end position="247"/>
    </location>
</feature>
<dbReference type="InterPro" id="IPR003657">
    <property type="entry name" value="WRKY_dom"/>
</dbReference>
<evidence type="ECO:0000313" key="8">
    <source>
        <dbReference type="EMBL" id="RVW96194.1"/>
    </source>
</evidence>
<dbReference type="GO" id="GO:0003700">
    <property type="term" value="F:DNA-binding transcription factor activity"/>
    <property type="evidence" value="ECO:0007669"/>
    <property type="project" value="InterPro"/>
</dbReference>
<accession>A0A438IHJ2</accession>
<dbReference type="InterPro" id="IPR044810">
    <property type="entry name" value="WRKY_plant"/>
</dbReference>
<dbReference type="Proteomes" id="UP000288805">
    <property type="component" value="Unassembled WGS sequence"/>
</dbReference>
<keyword evidence="4" id="KW-0804">Transcription</keyword>
<evidence type="ECO:0000256" key="1">
    <source>
        <dbReference type="ARBA" id="ARBA00004123"/>
    </source>
</evidence>
<evidence type="ECO:0000256" key="6">
    <source>
        <dbReference type="SAM" id="MobiDB-lite"/>
    </source>
</evidence>
<dbReference type="InterPro" id="IPR036576">
    <property type="entry name" value="WRKY_dom_sf"/>
</dbReference>
<feature type="region of interest" description="Disordered" evidence="6">
    <location>
        <begin position="1"/>
        <end position="86"/>
    </location>
</feature>
<reference evidence="8 9" key="1">
    <citation type="journal article" date="2018" name="PLoS Genet.">
        <title>Population sequencing reveals clonal diversity and ancestral inbreeding in the grapevine cultivar Chardonnay.</title>
        <authorList>
            <person name="Roach M.J."/>
            <person name="Johnson D.L."/>
            <person name="Bohlmann J."/>
            <person name="van Vuuren H.J."/>
            <person name="Jones S.J."/>
            <person name="Pretorius I.S."/>
            <person name="Schmidt S.A."/>
            <person name="Borneman A.R."/>
        </authorList>
    </citation>
    <scope>NUCLEOTIDE SEQUENCE [LARGE SCALE GENOMIC DNA]</scope>
    <source>
        <strain evidence="9">cv. Chardonnay</strain>
        <tissue evidence="8">Leaf</tissue>
    </source>
</reference>
<feature type="region of interest" description="Disordered" evidence="6">
    <location>
        <begin position="109"/>
        <end position="192"/>
    </location>
</feature>
<keyword evidence="2" id="KW-0805">Transcription regulation</keyword>
<dbReference type="PROSITE" id="PS50811">
    <property type="entry name" value="WRKY"/>
    <property type="match status" value="1"/>
</dbReference>
<dbReference type="AlphaFoldDB" id="A0A438IHJ2"/>
<evidence type="ECO:0000256" key="5">
    <source>
        <dbReference type="ARBA" id="ARBA00023242"/>
    </source>
</evidence>
<feature type="compositionally biased region" description="Acidic residues" evidence="6">
    <location>
        <begin position="23"/>
        <end position="41"/>
    </location>
</feature>
<dbReference type="EMBL" id="QGNW01000109">
    <property type="protein sequence ID" value="RVW96194.1"/>
    <property type="molecule type" value="Genomic_DNA"/>
</dbReference>
<comment type="subcellular location">
    <subcellularLocation>
        <location evidence="1">Nucleus</location>
    </subcellularLocation>
</comment>